<dbReference type="Gene3D" id="2.130.10.10">
    <property type="entry name" value="YVTN repeat-like/Quinoprotein amine dehydrogenase"/>
    <property type="match status" value="3"/>
</dbReference>
<evidence type="ECO:0000256" key="11">
    <source>
        <dbReference type="PROSITE-ProRule" id="PRU00221"/>
    </source>
</evidence>
<keyword evidence="9" id="KW-0677">Repeat</keyword>
<proteinExistence type="inferred from homology"/>
<evidence type="ECO:0000256" key="8">
    <source>
        <dbReference type="ARBA" id="ARBA00022694"/>
    </source>
</evidence>
<dbReference type="EMBL" id="JAPUFD010000015">
    <property type="protein sequence ID" value="MDI1491789.1"/>
    <property type="molecule type" value="Genomic_DNA"/>
</dbReference>
<dbReference type="PROSITE" id="PS50082">
    <property type="entry name" value="WD_REPEATS_2"/>
    <property type="match status" value="6"/>
</dbReference>
<dbReference type="InterPro" id="IPR015943">
    <property type="entry name" value="WD40/YVTN_repeat-like_dom_sf"/>
</dbReference>
<reference evidence="13" key="1">
    <citation type="journal article" date="2023" name="Genome Biol. Evol.">
        <title>First Whole Genome Sequence and Flow Cytometry Genome Size Data for the Lichen-Forming Fungus Ramalina farinacea (Ascomycota).</title>
        <authorList>
            <person name="Llewellyn T."/>
            <person name="Mian S."/>
            <person name="Hill R."/>
            <person name="Leitch I.J."/>
            <person name="Gaya E."/>
        </authorList>
    </citation>
    <scope>NUCLEOTIDE SEQUENCE</scope>
    <source>
        <strain evidence="13">LIQ254RAFAR</strain>
    </source>
</reference>
<comment type="pathway">
    <text evidence="3">tRNA modification; 5-methoxycarbonylmethyl-2-thiouridine-tRNA biosynthesis.</text>
</comment>
<comment type="caution">
    <text evidence="13">The sequence shown here is derived from an EMBL/GenBank/DDBJ whole genome shotgun (WGS) entry which is preliminary data.</text>
</comment>
<evidence type="ECO:0000256" key="2">
    <source>
        <dbReference type="ARBA" id="ARBA00004496"/>
    </source>
</evidence>
<keyword evidence="10" id="KW-0539">Nucleus</keyword>
<protein>
    <recommendedName>
        <fullName evidence="5">Elongator complex protein 2</fullName>
    </recommendedName>
</protein>
<feature type="compositionally biased region" description="Polar residues" evidence="12">
    <location>
        <begin position="539"/>
        <end position="553"/>
    </location>
</feature>
<evidence type="ECO:0000256" key="3">
    <source>
        <dbReference type="ARBA" id="ARBA00005043"/>
    </source>
</evidence>
<evidence type="ECO:0000313" key="13">
    <source>
        <dbReference type="EMBL" id="MDI1491789.1"/>
    </source>
</evidence>
<dbReference type="PANTHER" id="PTHR44111">
    <property type="entry name" value="ELONGATOR COMPLEX PROTEIN 2"/>
    <property type="match status" value="1"/>
</dbReference>
<feature type="region of interest" description="Disordered" evidence="12">
    <location>
        <begin position="529"/>
        <end position="560"/>
    </location>
</feature>
<evidence type="ECO:0000256" key="5">
    <source>
        <dbReference type="ARBA" id="ARBA00020267"/>
    </source>
</evidence>
<dbReference type="PANTHER" id="PTHR44111:SF1">
    <property type="entry name" value="ELONGATOR COMPLEX PROTEIN 2"/>
    <property type="match status" value="1"/>
</dbReference>
<evidence type="ECO:0000256" key="10">
    <source>
        <dbReference type="ARBA" id="ARBA00023242"/>
    </source>
</evidence>
<feature type="repeat" description="WD" evidence="11">
    <location>
        <begin position="66"/>
        <end position="111"/>
    </location>
</feature>
<dbReference type="GO" id="GO:0005634">
    <property type="term" value="C:nucleus"/>
    <property type="evidence" value="ECO:0007669"/>
    <property type="project" value="UniProtKB-SubCell"/>
</dbReference>
<organism evidence="13 14">
    <name type="scientific">Ramalina farinacea</name>
    <dbReference type="NCBI Taxonomy" id="258253"/>
    <lineage>
        <taxon>Eukaryota</taxon>
        <taxon>Fungi</taxon>
        <taxon>Dikarya</taxon>
        <taxon>Ascomycota</taxon>
        <taxon>Pezizomycotina</taxon>
        <taxon>Lecanoromycetes</taxon>
        <taxon>OSLEUM clade</taxon>
        <taxon>Lecanoromycetidae</taxon>
        <taxon>Lecanorales</taxon>
        <taxon>Lecanorineae</taxon>
        <taxon>Ramalinaceae</taxon>
        <taxon>Ramalina</taxon>
    </lineage>
</organism>
<comment type="similarity">
    <text evidence="4">Belongs to the WD repeat ELP2 family.</text>
</comment>
<evidence type="ECO:0000313" key="14">
    <source>
        <dbReference type="Proteomes" id="UP001161017"/>
    </source>
</evidence>
<feature type="repeat" description="WD" evidence="11">
    <location>
        <begin position="666"/>
        <end position="699"/>
    </location>
</feature>
<dbReference type="SMART" id="SM00320">
    <property type="entry name" value="WD40"/>
    <property type="match status" value="11"/>
</dbReference>
<keyword evidence="8" id="KW-0819">tRNA processing</keyword>
<feature type="repeat" description="WD" evidence="11">
    <location>
        <begin position="213"/>
        <end position="252"/>
    </location>
</feature>
<comment type="subcellular location">
    <subcellularLocation>
        <location evidence="2">Cytoplasm</location>
    </subcellularLocation>
    <subcellularLocation>
        <location evidence="1">Nucleus</location>
    </subcellularLocation>
</comment>
<name>A0AA43TXS5_9LECA</name>
<feature type="repeat" description="WD" evidence="11">
    <location>
        <begin position="400"/>
        <end position="430"/>
    </location>
</feature>
<dbReference type="InterPro" id="IPR037289">
    <property type="entry name" value="Elp2"/>
</dbReference>
<dbReference type="InterPro" id="IPR001680">
    <property type="entry name" value="WD40_rpt"/>
</dbReference>
<feature type="repeat" description="WD" evidence="11">
    <location>
        <begin position="294"/>
        <end position="328"/>
    </location>
</feature>
<evidence type="ECO:0000256" key="7">
    <source>
        <dbReference type="ARBA" id="ARBA00022574"/>
    </source>
</evidence>
<evidence type="ECO:0000256" key="6">
    <source>
        <dbReference type="ARBA" id="ARBA00022490"/>
    </source>
</evidence>
<dbReference type="PROSITE" id="PS50294">
    <property type="entry name" value="WD_REPEATS_REGION"/>
    <property type="match status" value="3"/>
</dbReference>
<dbReference type="GO" id="GO:0005737">
    <property type="term" value="C:cytoplasm"/>
    <property type="evidence" value="ECO:0007669"/>
    <property type="project" value="UniProtKB-SubCell"/>
</dbReference>
<dbReference type="Pfam" id="PF00400">
    <property type="entry name" value="WD40"/>
    <property type="match status" value="6"/>
</dbReference>
<dbReference type="InterPro" id="IPR036322">
    <property type="entry name" value="WD40_repeat_dom_sf"/>
</dbReference>
<accession>A0AA43TXS5</accession>
<keyword evidence="7 11" id="KW-0853">WD repeat</keyword>
<dbReference type="Proteomes" id="UP001161017">
    <property type="component" value="Unassembled WGS sequence"/>
</dbReference>
<gene>
    <name evidence="13" type="primary">ELP2</name>
    <name evidence="13" type="ORF">OHK93_003000</name>
</gene>
<dbReference type="InterPro" id="IPR020472">
    <property type="entry name" value="WD40_PAC1"/>
</dbReference>
<evidence type="ECO:0000256" key="12">
    <source>
        <dbReference type="SAM" id="MobiDB-lite"/>
    </source>
</evidence>
<evidence type="ECO:0000256" key="1">
    <source>
        <dbReference type="ARBA" id="ARBA00004123"/>
    </source>
</evidence>
<dbReference type="GO" id="GO:0033588">
    <property type="term" value="C:elongator holoenzyme complex"/>
    <property type="evidence" value="ECO:0007669"/>
    <property type="project" value="InterPro"/>
</dbReference>
<dbReference type="PRINTS" id="PR00320">
    <property type="entry name" value="GPROTEINBRPT"/>
</dbReference>
<keyword evidence="6" id="KW-0963">Cytoplasm</keyword>
<dbReference type="FunFam" id="2.130.10.10:FF:000400">
    <property type="entry name" value="Elongator acetyltransferase complex subunit 2"/>
    <property type="match status" value="1"/>
</dbReference>
<feature type="repeat" description="WD" evidence="11">
    <location>
        <begin position="114"/>
        <end position="148"/>
    </location>
</feature>
<evidence type="ECO:0000256" key="4">
    <source>
        <dbReference type="ARBA" id="ARBA00005881"/>
    </source>
</evidence>
<evidence type="ECO:0000256" key="9">
    <source>
        <dbReference type="ARBA" id="ARBA00022737"/>
    </source>
</evidence>
<dbReference type="AlphaFoldDB" id="A0AA43TXS5"/>
<sequence length="764" mass="83830">MLEFCTEYIAAGGNRHPSAADWNPSTNLLAFGSDRNVALWEPLGVHLSSHHFDLVSAKTAGVQRLLRGHSDLITAVKFFPRATHLDQVIVSGSVDKSIRLWKLGKASVESVVVPEAHTSTVTCLAVCPNTNILVTGSASAIIKVWRVEWAEDSAQVLNLQTLQLEPRFFPLTLALHRLPESDDDLLLAVAGTKNAVQVYVGGKNGNFVHQATLVGHEGWVSFVAISKQANLKCNGLLLASASQDKYIRLWRIIRNEGKQEDELSIKAYEESLSNRRHELRGFESRYLLTFEALLLGHEDWIHTVSWYLDNDHLRLLSASADNSIAIWEPEHDSGIWLPTTRLGEISAQKGSTTATGSTGGFWIGLWSGNGESIVSLGRTGSWRIWNWNPRQDRWVQGVGISGHTTTIPDIAWAKDGAYIISVSADQTARLHAPWTTGLRPSWHEMARPQIHGYDLSCIDSLAESYFVSGADEKLLRVFEESRGTAQTLGRLCGIRAPVGKTLPLTARIPALGLSNKAIDAEDLEVVTGEGLGNQRLAPRTSSNDGDETAQSPPTEDDLARRTLWPEQEKLYGHGFEISAVAASHDGSVVASACKASSLEHAAIRIYSTDDWREVKPSLRAHSLTVTGLAFSKDDWYLLSVGRDRQWALFTRSVDGTLSYSLAHADPKGHARMILDACWAPLEAGYTFATAGRDKTVKIWCLRSQGFENVTTLAMPSSATSVDIAPRLVEGSLLLAVGTESSDVELHAIDMIRWDTQVRSESKDV</sequence>
<keyword evidence="14" id="KW-1185">Reference proteome</keyword>
<dbReference type="SUPFAM" id="SSF50978">
    <property type="entry name" value="WD40 repeat-like"/>
    <property type="match status" value="2"/>
</dbReference>
<dbReference type="GO" id="GO:0002098">
    <property type="term" value="P:tRNA wobble uridine modification"/>
    <property type="evidence" value="ECO:0007669"/>
    <property type="project" value="InterPro"/>
</dbReference>